<reference evidence="2" key="1">
    <citation type="submission" date="2014-12" db="EMBL/GenBank/DDBJ databases">
        <authorList>
            <person name="Jaenicke S."/>
        </authorList>
    </citation>
    <scope>NUCLEOTIDE SEQUENCE [LARGE SCALE GENOMIC DNA]</scope>
    <source>
        <strain evidence="2">CBS1600</strain>
    </source>
</reference>
<dbReference type="RefSeq" id="XP_020073506.1">
    <property type="nucleotide sequence ID" value="XM_020214185.1"/>
</dbReference>
<evidence type="ECO:0000313" key="2">
    <source>
        <dbReference type="EMBL" id="CEP21093.1"/>
    </source>
</evidence>
<evidence type="ECO:0000313" key="4">
    <source>
        <dbReference type="Proteomes" id="UP000038830"/>
    </source>
</evidence>
<keyword evidence="1" id="KW-0732">Signal</keyword>
<dbReference type="AlphaFoldDB" id="A0A0H5C035"/>
<dbReference type="PROSITE" id="PS51257">
    <property type="entry name" value="PROKAR_LIPOPROTEIN"/>
    <property type="match status" value="1"/>
</dbReference>
<protein>
    <submittedName>
        <fullName evidence="2">Uncharacterized protein</fullName>
    </submittedName>
</protein>
<dbReference type="Proteomes" id="UP000038830">
    <property type="component" value="Unassembled WGS sequence"/>
</dbReference>
<accession>A0A1E4SAA9</accession>
<dbReference type="GeneID" id="30988581"/>
<name>A0A0H5C035_CYBJN</name>
<sequence>MLVILKGNTVAVLLSACCLLEHFSPFQIKIIIEGYYPPRQDKDKRWVITPVSSKFQVLEDAMFQRKESSLMFLEGVGRTESGELVAKPGVHYDKCALFDQTSLEVWLWKLLVNDRRVHFVQKVGSQADEYHGDTVILETHTQVRNLINKSRTRDDSLQSVRWLGVDNGLRLPHKVKLSPRKKLQIEQKNGIIKSVCDDQLACAMDTAMYMKSVVDQQVSAMRWASL</sequence>
<reference evidence="4" key="2">
    <citation type="journal article" date="2015" name="J. Biotechnol.">
        <title>The structure of the Cyberlindnera jadinii genome and its relation to Candida utilis analyzed by the occurrence of single nucleotide polymorphisms.</title>
        <authorList>
            <person name="Rupp O."/>
            <person name="Brinkrolf K."/>
            <person name="Buerth C."/>
            <person name="Kunigo M."/>
            <person name="Schneider J."/>
            <person name="Jaenicke S."/>
            <person name="Goesmann A."/>
            <person name="Puehler A."/>
            <person name="Jaeger K.-E."/>
            <person name="Ernst J.F."/>
        </authorList>
    </citation>
    <scope>NUCLEOTIDE SEQUENCE [LARGE SCALE GENOMIC DNA]</scope>
    <source>
        <strain evidence="4">ATCC 18201 / CBS 1600 / BCRC 20928 / JCM 3617 / NBRC 0987 / NRRL Y-1542</strain>
    </source>
</reference>
<dbReference type="EMBL" id="KV453925">
    <property type="protein sequence ID" value="ODV76467.1"/>
    <property type="molecule type" value="Genomic_DNA"/>
</dbReference>
<dbReference type="Proteomes" id="UP000094389">
    <property type="component" value="Unassembled WGS sequence"/>
</dbReference>
<evidence type="ECO:0000313" key="3">
    <source>
        <dbReference type="EMBL" id="ODV76467.1"/>
    </source>
</evidence>
<feature type="chain" id="PRO_5040667245" evidence="1">
    <location>
        <begin position="16"/>
        <end position="226"/>
    </location>
</feature>
<feature type="signal peptide" evidence="1">
    <location>
        <begin position="1"/>
        <end position="15"/>
    </location>
</feature>
<keyword evidence="5" id="KW-1185">Reference proteome</keyword>
<evidence type="ECO:0000256" key="1">
    <source>
        <dbReference type="SAM" id="SignalP"/>
    </source>
</evidence>
<evidence type="ECO:0000313" key="5">
    <source>
        <dbReference type="Proteomes" id="UP000094389"/>
    </source>
</evidence>
<dbReference type="EMBL" id="CDQK01000001">
    <property type="protein sequence ID" value="CEP21093.1"/>
    <property type="molecule type" value="Genomic_DNA"/>
</dbReference>
<accession>A0A0H5C035</accession>
<organism evidence="2 4">
    <name type="scientific">Cyberlindnera jadinii (strain ATCC 18201 / CBS 1600 / BCRC 20928 / JCM 3617 / NBRC 0987 / NRRL Y-1542)</name>
    <name type="common">Torula yeast</name>
    <name type="synonym">Candida utilis</name>
    <dbReference type="NCBI Taxonomy" id="983966"/>
    <lineage>
        <taxon>Eukaryota</taxon>
        <taxon>Fungi</taxon>
        <taxon>Dikarya</taxon>
        <taxon>Ascomycota</taxon>
        <taxon>Saccharomycotina</taxon>
        <taxon>Saccharomycetes</taxon>
        <taxon>Phaffomycetales</taxon>
        <taxon>Phaffomycetaceae</taxon>
        <taxon>Cyberlindnera</taxon>
    </lineage>
</organism>
<proteinExistence type="predicted"/>
<reference evidence="3 5" key="3">
    <citation type="journal article" date="2016" name="Proc. Natl. Acad. Sci. U.S.A.">
        <title>Comparative genomics of biotechnologically important yeasts.</title>
        <authorList>
            <person name="Riley R."/>
            <person name="Haridas S."/>
            <person name="Wolfe K.H."/>
            <person name="Lopes M.R."/>
            <person name="Hittinger C.T."/>
            <person name="Goeker M."/>
            <person name="Salamov A.A."/>
            <person name="Wisecaver J.H."/>
            <person name="Long T.M."/>
            <person name="Calvey C.H."/>
            <person name="Aerts A.L."/>
            <person name="Barry K.W."/>
            <person name="Choi C."/>
            <person name="Clum A."/>
            <person name="Coughlan A.Y."/>
            <person name="Deshpande S."/>
            <person name="Douglass A.P."/>
            <person name="Hanson S.J."/>
            <person name="Klenk H.-P."/>
            <person name="LaButti K.M."/>
            <person name="Lapidus A."/>
            <person name="Lindquist E.A."/>
            <person name="Lipzen A.M."/>
            <person name="Meier-Kolthoff J.P."/>
            <person name="Ohm R.A."/>
            <person name="Otillar R.P."/>
            <person name="Pangilinan J.L."/>
            <person name="Peng Y."/>
            <person name="Rokas A."/>
            <person name="Rosa C.A."/>
            <person name="Scheuner C."/>
            <person name="Sibirny A.A."/>
            <person name="Slot J.C."/>
            <person name="Stielow J.B."/>
            <person name="Sun H."/>
            <person name="Kurtzman C.P."/>
            <person name="Blackwell M."/>
            <person name="Grigoriev I.V."/>
            <person name="Jeffries T.W."/>
        </authorList>
    </citation>
    <scope>NUCLEOTIDE SEQUENCE [LARGE SCALE GENOMIC DNA]</scope>
    <source>
        <strain evidence="5">ATCC 18201 / CBS 1600 / BCRC 20928 / JCM 3617 / NBRC 0987 / NRRL Y-1542</strain>
        <strain evidence="3">NRRL Y-1542</strain>
    </source>
</reference>
<gene>
    <name evidence="2" type="ORF">BN1211_1115</name>
    <name evidence="3" type="ORF">CYBJADRAFT_165746</name>
</gene>